<reference evidence="2 3" key="2">
    <citation type="journal article" date="2011" name="J. Bacteriol.">
        <title>Genomes of three methylotrophs from a single niche uncover genetic and metabolic divergence of Methylophilaceae.</title>
        <authorList>
            <person name="Lapidus A."/>
            <person name="Clum A."/>
            <person name="Labutti K."/>
            <person name="Kaluzhnaya M.G."/>
            <person name="Lim S."/>
            <person name="Beck D.A."/>
            <person name="Glavina Del Rio T."/>
            <person name="Nolan M."/>
            <person name="Mavromatis K."/>
            <person name="Huntemann M."/>
            <person name="Lucas S."/>
            <person name="Lidstrom M.E."/>
            <person name="Ivanova N."/>
            <person name="Chistoserdova L."/>
        </authorList>
    </citation>
    <scope>NUCLEOTIDE SEQUENCE [LARGE SCALE GENOMIC DNA]</scope>
    <source>
        <strain evidence="2 3">SIP3-4</strain>
    </source>
</reference>
<keyword evidence="1" id="KW-0732">Signal</keyword>
<dbReference type="HOGENOM" id="CLU_083030_0_0_4"/>
<dbReference type="eggNOG" id="COG4338">
    <property type="taxonomic scope" value="Bacteria"/>
</dbReference>
<gene>
    <name evidence="2" type="ordered locus">Msip34_1304</name>
</gene>
<evidence type="ECO:0000256" key="1">
    <source>
        <dbReference type="SAM" id="SignalP"/>
    </source>
</evidence>
<feature type="chain" id="PRO_5002973881" description="DUF3108 domain-containing protein" evidence="1">
    <location>
        <begin position="21"/>
        <end position="210"/>
    </location>
</feature>
<organism evidence="2 3">
    <name type="scientific">Methylovorus glucosotrophus (strain SIP3-4)</name>
    <dbReference type="NCBI Taxonomy" id="582744"/>
    <lineage>
        <taxon>Bacteria</taxon>
        <taxon>Pseudomonadati</taxon>
        <taxon>Pseudomonadota</taxon>
        <taxon>Betaproteobacteria</taxon>
        <taxon>Nitrosomonadales</taxon>
        <taxon>Methylophilaceae</taxon>
        <taxon>Methylovorus</taxon>
    </lineage>
</organism>
<dbReference type="Pfam" id="PF19630">
    <property type="entry name" value="DUF6134"/>
    <property type="match status" value="1"/>
</dbReference>
<dbReference type="EMBL" id="CP001674">
    <property type="protein sequence ID" value="ACT50550.1"/>
    <property type="molecule type" value="Genomic_DNA"/>
</dbReference>
<dbReference type="RefSeq" id="WP_015830027.1">
    <property type="nucleotide sequence ID" value="NC_012969.1"/>
</dbReference>
<proteinExistence type="predicted"/>
<sequence precursor="true">MKFWHVSGIALAFVCHSAHAQEWQFNVFLDEKPIGQHRFALEENSAKRTLTSEASFDVKFLFVNAYRYRHTAKEQWNGNCLNAIEARTEENRENTIVKGALDKSMDKAAFVLQSPKPKTLGDCVMTFAYWNPAMLKQTRLLNPQTGEYLDTRITALGKESITVKGQPTDAEHYRLEAPKLKIDLWYSSDQQWLALRSTTPEGYIINYRLR</sequence>
<name>C6XDC5_METGS</name>
<dbReference type="OrthoDB" id="5761531at2"/>
<dbReference type="KEGG" id="mei:Msip34_1304"/>
<evidence type="ECO:0008006" key="4">
    <source>
        <dbReference type="Google" id="ProtNLM"/>
    </source>
</evidence>
<dbReference type="Proteomes" id="UP000002743">
    <property type="component" value="Chromosome"/>
</dbReference>
<feature type="signal peptide" evidence="1">
    <location>
        <begin position="1"/>
        <end position="20"/>
    </location>
</feature>
<evidence type="ECO:0000313" key="3">
    <source>
        <dbReference type="Proteomes" id="UP000002743"/>
    </source>
</evidence>
<evidence type="ECO:0000313" key="2">
    <source>
        <dbReference type="EMBL" id="ACT50550.1"/>
    </source>
</evidence>
<dbReference type="AlphaFoldDB" id="C6XDC5"/>
<reference evidence="3" key="1">
    <citation type="submission" date="2009-07" db="EMBL/GenBank/DDBJ databases">
        <title>Complete sequence of chromosome of Methylovorus sp. SIP3-4.</title>
        <authorList>
            <person name="Lucas S."/>
            <person name="Copeland A."/>
            <person name="Lapidus A."/>
            <person name="Glavina del Rio T."/>
            <person name="Tice H."/>
            <person name="Bruce D."/>
            <person name="Goodwin L."/>
            <person name="Pitluck S."/>
            <person name="Clum A."/>
            <person name="Larimer F."/>
            <person name="Land M."/>
            <person name="Hauser L."/>
            <person name="Kyrpides N."/>
            <person name="Mikhailova N."/>
            <person name="Kayluzhnaya M."/>
            <person name="Chistoserdova L."/>
        </authorList>
    </citation>
    <scope>NUCLEOTIDE SEQUENCE [LARGE SCALE GENOMIC DNA]</scope>
    <source>
        <strain evidence="3">SIP3-4</strain>
    </source>
</reference>
<accession>C6XDC5</accession>
<dbReference type="InterPro" id="IPR045767">
    <property type="entry name" value="DUF6134"/>
</dbReference>
<keyword evidence="3" id="KW-1185">Reference proteome</keyword>
<protein>
    <recommendedName>
        <fullName evidence="4">DUF3108 domain-containing protein</fullName>
    </recommendedName>
</protein>
<dbReference type="STRING" id="582744.Msip34_1304"/>